<accession>A0A099I879</accession>
<evidence type="ECO:0000313" key="3">
    <source>
        <dbReference type="EMBL" id="MCR0233127.1"/>
    </source>
</evidence>
<dbReference type="RefSeq" id="WP_002609026.1">
    <property type="nucleotide sequence ID" value="NZ_BAAACC010000016.1"/>
</dbReference>
<dbReference type="Proteomes" id="UP000030008">
    <property type="component" value="Unassembled WGS sequence"/>
</dbReference>
<dbReference type="InterPro" id="IPR005531">
    <property type="entry name" value="Asp23"/>
</dbReference>
<reference evidence="6 8" key="2">
    <citation type="submission" date="2018-08" db="EMBL/GenBank/DDBJ databases">
        <title>A genome reference for cultivated species of the human gut microbiota.</title>
        <authorList>
            <person name="Zou Y."/>
            <person name="Xue W."/>
            <person name="Luo G."/>
        </authorList>
    </citation>
    <scope>NUCLEOTIDE SEQUENCE [LARGE SCALE GENOMIC DNA]</scope>
    <source>
        <strain evidence="6 8">OF01-2LB</strain>
    </source>
</reference>
<dbReference type="Proteomes" id="UP000260025">
    <property type="component" value="Unassembled WGS sequence"/>
</dbReference>
<dbReference type="Proteomes" id="UP001203972">
    <property type="component" value="Unassembled WGS sequence"/>
</dbReference>
<evidence type="ECO:0000313" key="6">
    <source>
        <dbReference type="EMBL" id="RGC19144.1"/>
    </source>
</evidence>
<dbReference type="EMBL" id="CP048838">
    <property type="protein sequence ID" value="QJA02795.1"/>
    <property type="molecule type" value="Genomic_DNA"/>
</dbReference>
<evidence type="ECO:0000313" key="8">
    <source>
        <dbReference type="Proteomes" id="UP000260025"/>
    </source>
</evidence>
<proteinExistence type="inferred from homology"/>
<organism evidence="2 7">
    <name type="scientific">Clostridium innocuum</name>
    <dbReference type="NCBI Taxonomy" id="1522"/>
    <lineage>
        <taxon>Bacteria</taxon>
        <taxon>Bacillati</taxon>
        <taxon>Bacillota</taxon>
        <taxon>Clostridia</taxon>
        <taxon>Eubacteriales</taxon>
        <taxon>Clostridiaceae</taxon>
        <taxon>Clostridium</taxon>
    </lineage>
</organism>
<evidence type="ECO:0000313" key="9">
    <source>
        <dbReference type="Proteomes" id="UP000503330"/>
    </source>
</evidence>
<evidence type="ECO:0000313" key="5">
    <source>
        <dbReference type="EMBL" id="QJA02795.1"/>
    </source>
</evidence>
<dbReference type="AlphaFoldDB" id="A0A099I879"/>
<dbReference type="Proteomes" id="UP000604383">
    <property type="component" value="Unassembled WGS sequence"/>
</dbReference>
<dbReference type="OrthoDB" id="1768319at2"/>
<dbReference type="EMBL" id="JQIF01000033">
    <property type="protein sequence ID" value="KGJ53776.1"/>
    <property type="molecule type" value="Genomic_DNA"/>
</dbReference>
<protein>
    <submittedName>
        <fullName evidence="3">Asp23/Gls24 family envelope stress response protein</fullName>
    </submittedName>
</protein>
<dbReference type="EMBL" id="WWTN01000029">
    <property type="protein sequence ID" value="MZH57104.1"/>
    <property type="molecule type" value="Genomic_DNA"/>
</dbReference>
<evidence type="ECO:0000313" key="7">
    <source>
        <dbReference type="Proteomes" id="UP000030008"/>
    </source>
</evidence>
<dbReference type="Proteomes" id="UP000503330">
    <property type="component" value="Chromosome"/>
</dbReference>
<dbReference type="Pfam" id="PF03780">
    <property type="entry name" value="Asp23"/>
    <property type="match status" value="1"/>
</dbReference>
<dbReference type="GeneID" id="61925924"/>
<comment type="similarity">
    <text evidence="1">Belongs to the asp23 family.</text>
</comment>
<evidence type="ECO:0000313" key="4">
    <source>
        <dbReference type="EMBL" id="MZH57104.1"/>
    </source>
</evidence>
<dbReference type="EMBL" id="QVEV01000001">
    <property type="protein sequence ID" value="RGC19144.1"/>
    <property type="molecule type" value="Genomic_DNA"/>
</dbReference>
<reference evidence="4" key="3">
    <citation type="journal article" date="2019" name="Nat. Med.">
        <title>A library of human gut bacterial isolates paired with longitudinal multiomics data enables mechanistic microbiome research.</title>
        <authorList>
            <person name="Poyet M."/>
            <person name="Groussin M."/>
            <person name="Gibbons S.M."/>
            <person name="Avila-Pacheco J."/>
            <person name="Jiang X."/>
            <person name="Kearney S.M."/>
            <person name="Perrotta A.R."/>
            <person name="Berdy B."/>
            <person name="Zhao S."/>
            <person name="Lieberman T.D."/>
            <person name="Swanson P.K."/>
            <person name="Smith M."/>
            <person name="Roesemann S."/>
            <person name="Alexander J.E."/>
            <person name="Rich S.A."/>
            <person name="Livny J."/>
            <person name="Vlamakis H."/>
            <person name="Clish C."/>
            <person name="Bullock K."/>
            <person name="Deik A."/>
            <person name="Scott J."/>
            <person name="Pierce K.A."/>
            <person name="Xavier R.J."/>
            <person name="Alm E.J."/>
        </authorList>
    </citation>
    <scope>NUCLEOTIDE SEQUENCE</scope>
    <source>
        <strain evidence="4">BIOML-A12</strain>
    </source>
</reference>
<reference evidence="2 7" key="1">
    <citation type="submission" date="2014-08" db="EMBL/GenBank/DDBJ databases">
        <title>Clostridium innocuum, an unnegligible vancomycin-resistant pathogen causing extra-intestinal infections.</title>
        <authorList>
            <person name="Feng Y."/>
            <person name="Chiu C.-H."/>
        </authorList>
    </citation>
    <scope>NUCLEOTIDE SEQUENCE [LARGE SCALE GENOMIC DNA]</scope>
    <source>
        <strain evidence="2 7">AN88</strain>
    </source>
</reference>
<sequence length="109" mass="12263">MAQEYIALKERNNAGVIALSKSAFQTIAKIVVEEDENIRLADSATPFKYPISCKIVNDQLILSIDIKVKYSVNVNEESSKVQSKIFENIEHMTGYTPDIIDIHVVGFIF</sequence>
<dbReference type="EMBL" id="JAKTMA010000015">
    <property type="protein sequence ID" value="MCR0233127.1"/>
    <property type="molecule type" value="Genomic_DNA"/>
</dbReference>
<evidence type="ECO:0000313" key="2">
    <source>
        <dbReference type="EMBL" id="KGJ53776.1"/>
    </source>
</evidence>
<gene>
    <name evidence="2" type="ORF">CIAN88_07305</name>
    <name evidence="6" type="ORF">DXA38_01255</name>
    <name evidence="5" type="ORF">G4D54_10265</name>
    <name evidence="4" type="ORF">GT664_15450</name>
    <name evidence="3" type="ORF">MKC95_10150</name>
</gene>
<reference evidence="5 9" key="4">
    <citation type="submission" date="2020-02" db="EMBL/GenBank/DDBJ databases">
        <authorList>
            <person name="Kociolek L.K."/>
            <person name="Ozer E.A."/>
        </authorList>
    </citation>
    <scope>NUCLEOTIDE SEQUENCE [LARGE SCALE GENOMIC DNA]</scope>
    <source>
        <strain evidence="5 9">ATCC 14501</strain>
    </source>
</reference>
<reference evidence="3" key="5">
    <citation type="journal article" date="2022" name="Clin. Infect. Dis.">
        <title>Association between Clostridium innocuum and antibiotic-associated diarrhea in adults and children: A cross-sectional study and comparative genomics analysis.</title>
        <authorList>
            <person name="Cherny K.E."/>
            <person name="Muscat E.B."/>
            <person name="Balaji A."/>
            <person name="Mukherjee J."/>
            <person name="Ozer E.A."/>
            <person name="Angarone M.P."/>
            <person name="Hauser A.R."/>
            <person name="Sichel J.S."/>
            <person name="Amponsah E."/>
            <person name="Kociolek L.K."/>
        </authorList>
    </citation>
    <scope>NUCLEOTIDE SEQUENCE</scope>
    <source>
        <strain evidence="3">NU1-AC-029v</strain>
    </source>
</reference>
<name>A0A099I879_CLOIN</name>
<evidence type="ECO:0000256" key="1">
    <source>
        <dbReference type="ARBA" id="ARBA00005721"/>
    </source>
</evidence>